<dbReference type="Proteomes" id="UP000198985">
    <property type="component" value="Unassembled WGS sequence"/>
</dbReference>
<protein>
    <submittedName>
        <fullName evidence="1">Uncharacterized protein</fullName>
    </submittedName>
</protein>
<organism evidence="1 2">
    <name type="scientific">Pseudomonas migulae</name>
    <dbReference type="NCBI Taxonomy" id="78543"/>
    <lineage>
        <taxon>Bacteria</taxon>
        <taxon>Pseudomonadati</taxon>
        <taxon>Pseudomonadota</taxon>
        <taxon>Gammaproteobacteria</taxon>
        <taxon>Pseudomonadales</taxon>
        <taxon>Pseudomonadaceae</taxon>
        <taxon>Pseudomonas</taxon>
    </lineage>
</organism>
<evidence type="ECO:0000313" key="2">
    <source>
        <dbReference type="Proteomes" id="UP000198985"/>
    </source>
</evidence>
<gene>
    <name evidence="1" type="ORF">SAMN04490194_4267</name>
</gene>
<dbReference type="AlphaFoldDB" id="A0A1H5LZ11"/>
<dbReference type="RefSeq" id="WP_084321043.1">
    <property type="nucleotide sequence ID" value="NZ_FNTY01000002.1"/>
</dbReference>
<name>A0A1H5LZ11_9PSED</name>
<dbReference type="EMBL" id="FNTY01000002">
    <property type="protein sequence ID" value="SEE81508.1"/>
    <property type="molecule type" value="Genomic_DNA"/>
</dbReference>
<accession>A0A1H5LZ11</accession>
<reference evidence="1 2" key="1">
    <citation type="submission" date="2016-10" db="EMBL/GenBank/DDBJ databases">
        <authorList>
            <person name="de Groot N.N."/>
        </authorList>
    </citation>
    <scope>NUCLEOTIDE SEQUENCE [LARGE SCALE GENOMIC DNA]</scope>
    <source>
        <strain evidence="1 2">BS3662</strain>
    </source>
</reference>
<evidence type="ECO:0000313" key="1">
    <source>
        <dbReference type="EMBL" id="SEE81508.1"/>
    </source>
</evidence>
<sequence length="181" mass="21000">MVTDVTSAINNAKPGIKKYLALMDQVAKVNVSTDAEFQRAYNGFYRVQRRQASWYSTYYNLMEELKGSKPTFGDVLDRVYEVTGRYEPSFSSKLVATLCDDKPVWDQHVLKNIGQKAPSYASHTKIRDAKLRYADIENWYKTFLTSDKGVNWINQFNDLIPEHGKLTDLKKVDLILWQMRD</sequence>
<proteinExistence type="predicted"/>